<dbReference type="RefSeq" id="WP_069035251.1">
    <property type="nucleotide sequence ID" value="NZ_MDKC01000036.1"/>
</dbReference>
<comment type="caution">
    <text evidence="1">The sequence shown here is derived from an EMBL/GenBank/DDBJ whole genome shotgun (WGS) entry which is preliminary data.</text>
</comment>
<dbReference type="EMBL" id="MDKC01000036">
    <property type="protein sequence ID" value="ODG89922.1"/>
    <property type="molecule type" value="Genomic_DNA"/>
</dbReference>
<sequence length="59" mass="7063">MKEFRFSWYVLIDDQNGIEGGSFVRGEKIEDEMHRIKEKLSKEYYVRPSSVYIIESSEI</sequence>
<name>A0ABX2ZN41_9BACI</name>
<dbReference type="Proteomes" id="UP000094580">
    <property type="component" value="Unassembled WGS sequence"/>
</dbReference>
<proteinExistence type="predicted"/>
<keyword evidence="2" id="KW-1185">Reference proteome</keyword>
<gene>
    <name evidence="1" type="ORF">BED47_13710</name>
</gene>
<organism evidence="1 2">
    <name type="scientific">Gottfriedia luciferensis</name>
    <dbReference type="NCBI Taxonomy" id="178774"/>
    <lineage>
        <taxon>Bacteria</taxon>
        <taxon>Bacillati</taxon>
        <taxon>Bacillota</taxon>
        <taxon>Bacilli</taxon>
        <taxon>Bacillales</taxon>
        <taxon>Bacillaceae</taxon>
        <taxon>Gottfriedia</taxon>
    </lineage>
</organism>
<evidence type="ECO:0000313" key="2">
    <source>
        <dbReference type="Proteomes" id="UP000094580"/>
    </source>
</evidence>
<accession>A0ABX2ZN41</accession>
<reference evidence="1 2" key="1">
    <citation type="submission" date="2016-07" db="EMBL/GenBank/DDBJ databases">
        <authorList>
            <person name="Townsley L."/>
            <person name="Shank E.A."/>
        </authorList>
    </citation>
    <scope>NUCLEOTIDE SEQUENCE [LARGE SCALE GENOMIC DNA]</scope>
    <source>
        <strain evidence="1 2">CH01</strain>
    </source>
</reference>
<evidence type="ECO:0000313" key="1">
    <source>
        <dbReference type="EMBL" id="ODG89922.1"/>
    </source>
</evidence>
<protein>
    <submittedName>
        <fullName evidence="1">Uncharacterized protein</fullName>
    </submittedName>
</protein>